<dbReference type="CDD" id="cd03768">
    <property type="entry name" value="SR_ResInv"/>
    <property type="match status" value="1"/>
</dbReference>
<dbReference type="InterPro" id="IPR036162">
    <property type="entry name" value="Resolvase-like_N_sf"/>
</dbReference>
<dbReference type="EMBL" id="JBEWSZ010000001">
    <property type="protein sequence ID" value="MET2829328.1"/>
    <property type="molecule type" value="Genomic_DNA"/>
</dbReference>
<evidence type="ECO:0000313" key="4">
    <source>
        <dbReference type="Proteomes" id="UP001548832"/>
    </source>
</evidence>
<accession>A0ABV2DHW7</accession>
<dbReference type="SUPFAM" id="SSF53041">
    <property type="entry name" value="Resolvase-like"/>
    <property type="match status" value="1"/>
</dbReference>
<gene>
    <name evidence="3" type="ORF">ABVQ20_20365</name>
</gene>
<dbReference type="InterPro" id="IPR006119">
    <property type="entry name" value="Resolv_N"/>
</dbReference>
<dbReference type="PROSITE" id="PS51736">
    <property type="entry name" value="RECOMBINASES_3"/>
    <property type="match status" value="1"/>
</dbReference>
<dbReference type="PANTHER" id="PTHR30461:SF23">
    <property type="entry name" value="DNA RECOMBINASE-RELATED"/>
    <property type="match status" value="1"/>
</dbReference>
<dbReference type="PROSITE" id="PS51737">
    <property type="entry name" value="RECOMBINASE_DNA_BIND"/>
    <property type="match status" value="1"/>
</dbReference>
<proteinExistence type="predicted"/>
<dbReference type="InterPro" id="IPR050639">
    <property type="entry name" value="SSR_resolvase"/>
</dbReference>
<feature type="domain" description="Recombinase" evidence="2">
    <location>
        <begin position="168"/>
        <end position="282"/>
    </location>
</feature>
<dbReference type="Gene3D" id="3.40.50.1390">
    <property type="entry name" value="Resolvase, N-terminal catalytic domain"/>
    <property type="match status" value="1"/>
</dbReference>
<dbReference type="InterPro" id="IPR038109">
    <property type="entry name" value="DNA_bind_recomb_sf"/>
</dbReference>
<protein>
    <submittedName>
        <fullName evidence="3">Recombinase family protein</fullName>
    </submittedName>
</protein>
<dbReference type="Proteomes" id="UP001548832">
    <property type="component" value="Unassembled WGS sequence"/>
</dbReference>
<dbReference type="Pfam" id="PF00239">
    <property type="entry name" value="Resolvase"/>
    <property type="match status" value="1"/>
</dbReference>
<reference evidence="3 4" key="1">
    <citation type="submission" date="2024-06" db="EMBL/GenBank/DDBJ databases">
        <authorList>
            <person name="Kim D.-U."/>
        </authorList>
    </citation>
    <scope>NUCLEOTIDE SEQUENCE [LARGE SCALE GENOMIC DNA]</scope>
    <source>
        <strain evidence="3 4">KACC15460</strain>
    </source>
</reference>
<dbReference type="Gene3D" id="3.90.1750.20">
    <property type="entry name" value="Putative Large Serine Recombinase, Chain B, Domain 2"/>
    <property type="match status" value="1"/>
</dbReference>
<organism evidence="3 4">
    <name type="scientific">Mesorhizobium shangrilense</name>
    <dbReference type="NCBI Taxonomy" id="460060"/>
    <lineage>
        <taxon>Bacteria</taxon>
        <taxon>Pseudomonadati</taxon>
        <taxon>Pseudomonadota</taxon>
        <taxon>Alphaproteobacteria</taxon>
        <taxon>Hyphomicrobiales</taxon>
        <taxon>Phyllobacteriaceae</taxon>
        <taxon>Mesorhizobium</taxon>
    </lineage>
</organism>
<dbReference type="SMART" id="SM00857">
    <property type="entry name" value="Resolvase"/>
    <property type="match status" value="1"/>
</dbReference>
<dbReference type="Pfam" id="PF07508">
    <property type="entry name" value="Recombinase"/>
    <property type="match status" value="1"/>
</dbReference>
<dbReference type="RefSeq" id="WP_354461276.1">
    <property type="nucleotide sequence ID" value="NZ_JBEWSZ010000001.1"/>
</dbReference>
<evidence type="ECO:0000259" key="2">
    <source>
        <dbReference type="PROSITE" id="PS51737"/>
    </source>
</evidence>
<comment type="caution">
    <text evidence="3">The sequence shown here is derived from an EMBL/GenBank/DDBJ whole genome shotgun (WGS) entry which is preliminary data.</text>
</comment>
<feature type="domain" description="Resolvase/invertase-type recombinase catalytic" evidence="1">
    <location>
        <begin position="8"/>
        <end position="160"/>
    </location>
</feature>
<evidence type="ECO:0000259" key="1">
    <source>
        <dbReference type="PROSITE" id="PS51736"/>
    </source>
</evidence>
<evidence type="ECO:0000313" key="3">
    <source>
        <dbReference type="EMBL" id="MET2829328.1"/>
    </source>
</evidence>
<keyword evidence="4" id="KW-1185">Reference proteome</keyword>
<sequence length="567" mass="64024">MSTPLKLRCAVYTRKSSEEGLDQEFNSLDAQREACVAYISSQVGLGWKLIPDHYDDGGISGGTLERPALQRLLQDVRDRRIDVVVVYKIDRLTRSLMDFAKIVEIFDASHVSFVSVTQAFNTTSSMGRLTLNVLLAFAQFEREVTAERIRDKIAASRRKGMWMGGRVPLGYEVRDRKLVVNDRDANMVRYLFRRYLELKSVLALADEFNGQQRDETQTELGSQGGARRGHWSRGKLYYLLSNKLYIGRVKHHAEHFDGEHEAIIDAEDFDKVQELLAEQSPRRRGSSSNAPDVHLLTGIVFDETGDRLSPVHASNHGKRYRYYVSARLKNSNNKNDGWRIPSHELEAIVEHQLRQLLLDRSRLADWVQRYASVGHIQQALDAANAWIETKAAQETAISPRSIFKRITLSSDNISFQIDRKALVAMLCDGVPCSSNENALDPEAESSLFTINLPVAMRRRGAETRMVIENDSRQNRAPDAALIDLIARAHLYLAKLTDGSGQGIADIAYHCRVHRADISRILPLAFLSPKIVEAILAGSQPPDLTVRHLTRLIDMPLAWQDQEIVLGF</sequence>
<dbReference type="PANTHER" id="PTHR30461">
    <property type="entry name" value="DNA-INVERTASE FROM LAMBDOID PROPHAGE"/>
    <property type="match status" value="1"/>
</dbReference>
<dbReference type="InterPro" id="IPR011109">
    <property type="entry name" value="DNA_bind_recombinase_dom"/>
</dbReference>
<name>A0ABV2DHW7_9HYPH</name>